<accession>A0A0F9XQY7</accession>
<evidence type="ECO:0000313" key="1">
    <source>
        <dbReference type="EMBL" id="KKO01832.1"/>
    </source>
</evidence>
<dbReference type="Pfam" id="PF23130">
    <property type="entry name" value="IcmW"/>
    <property type="match status" value="1"/>
</dbReference>
<reference evidence="1" key="1">
    <citation type="journal article" date="2015" name="Nature">
        <title>Complex archaea that bridge the gap between prokaryotes and eukaryotes.</title>
        <authorList>
            <person name="Spang A."/>
            <person name="Saw J.H."/>
            <person name="Jorgensen S.L."/>
            <person name="Zaremba-Niedzwiedzka K."/>
            <person name="Martijn J."/>
            <person name="Lind A.E."/>
            <person name="van Eijk R."/>
            <person name="Schleper C."/>
            <person name="Guy L."/>
            <person name="Ettema T.J."/>
        </authorList>
    </citation>
    <scope>NUCLEOTIDE SEQUENCE</scope>
</reference>
<gene>
    <name evidence="1" type="ORF">LCGC14_0111870</name>
</gene>
<protein>
    <submittedName>
        <fullName evidence="1">Uncharacterized protein</fullName>
    </submittedName>
</protein>
<dbReference type="EMBL" id="LAZR01000033">
    <property type="protein sequence ID" value="KKO01832.1"/>
    <property type="molecule type" value="Genomic_DNA"/>
</dbReference>
<dbReference type="InterPro" id="IPR057079">
    <property type="entry name" value="IcmW-like"/>
</dbReference>
<comment type="caution">
    <text evidence="1">The sequence shown here is derived from an EMBL/GenBank/DDBJ whole genome shotgun (WGS) entry which is preliminary data.</text>
</comment>
<dbReference type="AlphaFoldDB" id="A0A0F9XQY7"/>
<organism evidence="1">
    <name type="scientific">marine sediment metagenome</name>
    <dbReference type="NCBI Taxonomy" id="412755"/>
    <lineage>
        <taxon>unclassified sequences</taxon>
        <taxon>metagenomes</taxon>
        <taxon>ecological metagenomes</taxon>
    </lineage>
</organism>
<proteinExistence type="predicted"/>
<name>A0A0F9XQY7_9ZZZZ</name>
<sequence>MSNFPPSVSRALVSTSEWLKVREPWVVKGAVQPLSMRLQQISVRAFEASLKTDEFPKRARRDIIQIVAYLPPDVRMGFLLAMARSNGEVLDEIVAGKYDNRSEPSRYNIYATIGSFARRALLADVFSEDRIERIEKILNDRGPE</sequence>